<protein>
    <submittedName>
        <fullName evidence="1">Uncharacterized protein</fullName>
    </submittedName>
</protein>
<name>A0A0F9MX12_9ZZZZ</name>
<accession>A0A0F9MX12</accession>
<dbReference type="AlphaFoldDB" id="A0A0F9MX12"/>
<organism evidence="1">
    <name type="scientific">marine sediment metagenome</name>
    <dbReference type="NCBI Taxonomy" id="412755"/>
    <lineage>
        <taxon>unclassified sequences</taxon>
        <taxon>metagenomes</taxon>
        <taxon>ecological metagenomes</taxon>
    </lineage>
</organism>
<proteinExistence type="predicted"/>
<comment type="caution">
    <text evidence="1">The sequence shown here is derived from an EMBL/GenBank/DDBJ whole genome shotgun (WGS) entry which is preliminary data.</text>
</comment>
<evidence type="ECO:0000313" key="1">
    <source>
        <dbReference type="EMBL" id="KKM81215.1"/>
    </source>
</evidence>
<sequence>MINEFIFSCLPLGIRAYVHCGKCLDEMPNGTSPQLWADLEVGWTDEGLQVWCRRHDCNVMHVDFEGQQHPADTSVPA</sequence>
<dbReference type="EMBL" id="LAZR01008059">
    <property type="protein sequence ID" value="KKM81215.1"/>
    <property type="molecule type" value="Genomic_DNA"/>
</dbReference>
<gene>
    <name evidence="1" type="ORF">LCGC14_1332080</name>
</gene>
<reference evidence="1" key="1">
    <citation type="journal article" date="2015" name="Nature">
        <title>Complex archaea that bridge the gap between prokaryotes and eukaryotes.</title>
        <authorList>
            <person name="Spang A."/>
            <person name="Saw J.H."/>
            <person name="Jorgensen S.L."/>
            <person name="Zaremba-Niedzwiedzka K."/>
            <person name="Martijn J."/>
            <person name="Lind A.E."/>
            <person name="van Eijk R."/>
            <person name="Schleper C."/>
            <person name="Guy L."/>
            <person name="Ettema T.J."/>
        </authorList>
    </citation>
    <scope>NUCLEOTIDE SEQUENCE</scope>
</reference>